<feature type="domain" description="T6SS Phospholipase effector Tle1-like catalytic" evidence="1">
    <location>
        <begin position="100"/>
        <end position="400"/>
    </location>
</feature>
<reference evidence="2 3" key="1">
    <citation type="submission" date="2016-11" db="EMBL/GenBank/DDBJ databases">
        <title>Whole genomes of Flavobacteriaceae.</title>
        <authorList>
            <person name="Stine C."/>
            <person name="Li C."/>
            <person name="Tadesse D."/>
        </authorList>
    </citation>
    <scope>NUCLEOTIDE SEQUENCE [LARGE SCALE GENOMIC DNA]</scope>
    <source>
        <strain evidence="2 3">DSM 18292</strain>
    </source>
</reference>
<dbReference type="AlphaFoldDB" id="A0A226GUZ8"/>
<gene>
    <name evidence="2" type="ORF">B0A66_18700</name>
</gene>
<dbReference type="PANTHER" id="PTHR33840:SF1">
    <property type="entry name" value="TLE1 PHOSPHOLIPASE DOMAIN-CONTAINING PROTEIN"/>
    <property type="match status" value="1"/>
</dbReference>
<evidence type="ECO:0000313" key="2">
    <source>
        <dbReference type="EMBL" id="OXA85889.1"/>
    </source>
</evidence>
<evidence type="ECO:0000313" key="3">
    <source>
        <dbReference type="Proteomes" id="UP000198345"/>
    </source>
</evidence>
<organism evidence="2 3">
    <name type="scientific">Flavobacterium hercynium</name>
    <dbReference type="NCBI Taxonomy" id="387094"/>
    <lineage>
        <taxon>Bacteria</taxon>
        <taxon>Pseudomonadati</taxon>
        <taxon>Bacteroidota</taxon>
        <taxon>Flavobacteriia</taxon>
        <taxon>Flavobacteriales</taxon>
        <taxon>Flavobacteriaceae</taxon>
        <taxon>Flavobacterium</taxon>
    </lineage>
</organism>
<name>A0A226GUZ8_9FLAO</name>
<dbReference type="InterPro" id="IPR018712">
    <property type="entry name" value="Tle1-like_cat"/>
</dbReference>
<keyword evidence="3" id="KW-1185">Reference proteome</keyword>
<dbReference type="PANTHER" id="PTHR33840">
    <property type="match status" value="1"/>
</dbReference>
<accession>A0A226GUZ8</accession>
<comment type="caution">
    <text evidence="2">The sequence shown here is derived from an EMBL/GenBank/DDBJ whole genome shotgun (WGS) entry which is preliminary data.</text>
</comment>
<sequence>MGKSIVYNTGLSEDDLLSDELQLSFGVFIDGTLNNKKNTELRRKYRNGGVENLTDKEIKQSVKDDEEAYDALENTEITDETPEYDRYLIASHRSRIDKLGTDNSFSNDYTNVARMWKCCEEVIYRIYIEGMGTEDNSKDSQDGFAFGSGLTGIRAKVRKGCKDLAAKIVAEKKKDSKKVVTQIVVDVFGFSRGAASARNFAHEVNVKKAYAPRSIQIPDGFYPVDPYSTRDEMPQPKYRPALADADGLEIEEDGLIKGMLPRMGYLGYCLQLGGVLSEEEIENLKIVVRFLGVYDTVSSYFENGDQLGQYDYKGDVVDDSQLPKLAKQKMSNQFLNNVKPLHLNDFGYVEKVVHFTAKDEHRENFDLTRIAGANLITRIIEKNFPGVHCDIGGAYENEMERIEKLETSRFFHKSLYELRERLIKEYWFTEEQIFIVGTFWNFVTRGLTRRIINTERFVRKEYSYIPLHFMEEFCRETNMNEYLIRKTEEDYPIDDNELLVGARSYLRNYVFGDSKEWEFKDDEQLAMEKMEKEYKKMQLDQPLYDLNEQGDYYSPKPLSDYLPKVDESANNVDVDISDELEPKTVTLEEVVVRGIDPQKTLRELRRGYLHWSSHRRWFGMEPAPTDDRVRVEH</sequence>
<protein>
    <recommendedName>
        <fullName evidence="1">T6SS Phospholipase effector Tle1-like catalytic domain-containing protein</fullName>
    </recommendedName>
</protein>
<evidence type="ECO:0000259" key="1">
    <source>
        <dbReference type="Pfam" id="PF09994"/>
    </source>
</evidence>
<proteinExistence type="predicted"/>
<dbReference type="Proteomes" id="UP000198345">
    <property type="component" value="Unassembled WGS sequence"/>
</dbReference>
<dbReference type="RefSeq" id="WP_089051383.1">
    <property type="nucleotide sequence ID" value="NZ_FXTV01000017.1"/>
</dbReference>
<dbReference type="OrthoDB" id="4378831at2"/>
<dbReference type="EMBL" id="MUGW01000046">
    <property type="protein sequence ID" value="OXA85889.1"/>
    <property type="molecule type" value="Genomic_DNA"/>
</dbReference>
<dbReference type="Pfam" id="PF09994">
    <property type="entry name" value="T6SS_Tle1-like_cat"/>
    <property type="match status" value="1"/>
</dbReference>